<evidence type="ECO:0000313" key="2">
    <source>
        <dbReference type="EMBL" id="CAB4139276.1"/>
    </source>
</evidence>
<proteinExistence type="predicted"/>
<dbReference type="EMBL" id="LR796357">
    <property type="protein sequence ID" value="CAB4139276.1"/>
    <property type="molecule type" value="Genomic_DNA"/>
</dbReference>
<evidence type="ECO:0000256" key="1">
    <source>
        <dbReference type="SAM" id="MobiDB-lite"/>
    </source>
</evidence>
<accession>A0A6J5M2K9</accession>
<reference evidence="2" key="1">
    <citation type="submission" date="2020-04" db="EMBL/GenBank/DDBJ databases">
        <authorList>
            <person name="Chiriac C."/>
            <person name="Salcher M."/>
            <person name="Ghai R."/>
            <person name="Kavagutti S V."/>
        </authorList>
    </citation>
    <scope>NUCLEOTIDE SEQUENCE</scope>
</reference>
<gene>
    <name evidence="2" type="ORF">UFOVP349_25</name>
</gene>
<feature type="region of interest" description="Disordered" evidence="1">
    <location>
        <begin position="110"/>
        <end position="129"/>
    </location>
</feature>
<feature type="compositionally biased region" description="Basic and acidic residues" evidence="1">
    <location>
        <begin position="119"/>
        <end position="129"/>
    </location>
</feature>
<organism evidence="2">
    <name type="scientific">uncultured Caudovirales phage</name>
    <dbReference type="NCBI Taxonomy" id="2100421"/>
    <lineage>
        <taxon>Viruses</taxon>
        <taxon>Duplodnaviria</taxon>
        <taxon>Heunggongvirae</taxon>
        <taxon>Uroviricota</taxon>
        <taxon>Caudoviricetes</taxon>
        <taxon>Peduoviridae</taxon>
        <taxon>Maltschvirus</taxon>
        <taxon>Maltschvirus maltsch</taxon>
    </lineage>
</organism>
<protein>
    <submittedName>
        <fullName evidence="2">Uncharacterized protein</fullName>
    </submittedName>
</protein>
<sequence>MQSMVAMMGTFPATNLIPMAKTRKPEVTGPYPELARLSLEITGDVTRRQAEIRVGGAISHVAIARLWAGEQVTEGTVLRFAQGYGVDPNPLLEAAGYPPLPTRQVSPSIPVNGESDAGEIERVSDSQEPEAESRLKWMAAYDHLPFKIRESMLAQAEAILEAQYQGRTDIVGKRQK</sequence>
<name>A0A6J5M2K9_9CAUD</name>